<sequence>MELRHILSLEMTRIEFFGREITSMEAENQRLQNQVVEYLKVLDQLELLKLENGFLRRKVKKLWTKRKDQSRVMREHNLKIEAIEAEISSNRHELERKTDVIQELEDEVGKLRTVIEQLQEEKNELLTKLELAEKSASSISKIEAEGITMEDYNKLSNELEQIQNDRAAEVKELVYLRWSNACLRHQLTRSRDQQEQNQERKNHLELDIDGSGENVDYGLDHELDGLVLEHGESCLGITTTSQACPKRLKLLQKFRRWVEGKLDEKQKHEIKCFGRHSVSHGAEEQNLEGRKSCSSA</sequence>
<protein>
    <recommendedName>
        <fullName evidence="6">Protein CHUP1, chloroplastic</fullName>
    </recommendedName>
</protein>
<keyword evidence="1 2" id="KW-0175">Coiled coil</keyword>
<dbReference type="PANTHER" id="PTHR31342">
    <property type="entry name" value="PROTEIN CHUP1, CHLOROPLASTIC"/>
    <property type="match status" value="1"/>
</dbReference>
<dbReference type="GO" id="GO:0055028">
    <property type="term" value="C:cortical microtubule"/>
    <property type="evidence" value="ECO:0007669"/>
    <property type="project" value="TreeGrafter"/>
</dbReference>
<reference evidence="4 5" key="1">
    <citation type="journal article" date="2024" name="Plant J.">
        <title>Genome sequences and population genomics reveal climatic adaptation and genomic divergence between two closely related sweetgum species.</title>
        <authorList>
            <person name="Xu W.Q."/>
            <person name="Ren C.Q."/>
            <person name="Zhang X.Y."/>
            <person name="Comes H.P."/>
            <person name="Liu X.H."/>
            <person name="Li Y.G."/>
            <person name="Kettle C.J."/>
            <person name="Jalonen R."/>
            <person name="Gaisberger H."/>
            <person name="Ma Y.Z."/>
            <person name="Qiu Y.X."/>
        </authorList>
    </citation>
    <scope>NUCLEOTIDE SEQUENCE [LARGE SCALE GENOMIC DNA]</scope>
    <source>
        <strain evidence="4">Hangzhou</strain>
    </source>
</reference>
<dbReference type="Proteomes" id="UP001415857">
    <property type="component" value="Unassembled WGS sequence"/>
</dbReference>
<evidence type="ECO:0000256" key="3">
    <source>
        <dbReference type="SAM" id="MobiDB-lite"/>
    </source>
</evidence>
<evidence type="ECO:0008006" key="6">
    <source>
        <dbReference type="Google" id="ProtNLM"/>
    </source>
</evidence>
<proteinExistence type="predicted"/>
<dbReference type="AlphaFoldDB" id="A0AAP0X4Q6"/>
<dbReference type="GO" id="GO:0072699">
    <property type="term" value="P:protein localization to cortical microtubule cytoskeleton"/>
    <property type="evidence" value="ECO:0007669"/>
    <property type="project" value="TreeGrafter"/>
</dbReference>
<evidence type="ECO:0000313" key="4">
    <source>
        <dbReference type="EMBL" id="KAK9290471.1"/>
    </source>
</evidence>
<keyword evidence="5" id="KW-1185">Reference proteome</keyword>
<evidence type="ECO:0000256" key="2">
    <source>
        <dbReference type="SAM" id="Coils"/>
    </source>
</evidence>
<dbReference type="EMBL" id="JBBPBK010000002">
    <property type="protein sequence ID" value="KAK9290471.1"/>
    <property type="molecule type" value="Genomic_DNA"/>
</dbReference>
<evidence type="ECO:0000256" key="1">
    <source>
        <dbReference type="ARBA" id="ARBA00023054"/>
    </source>
</evidence>
<evidence type="ECO:0000313" key="5">
    <source>
        <dbReference type="Proteomes" id="UP001415857"/>
    </source>
</evidence>
<organism evidence="4 5">
    <name type="scientific">Liquidambar formosana</name>
    <name type="common">Formosan gum</name>
    <dbReference type="NCBI Taxonomy" id="63359"/>
    <lineage>
        <taxon>Eukaryota</taxon>
        <taxon>Viridiplantae</taxon>
        <taxon>Streptophyta</taxon>
        <taxon>Embryophyta</taxon>
        <taxon>Tracheophyta</taxon>
        <taxon>Spermatophyta</taxon>
        <taxon>Magnoliopsida</taxon>
        <taxon>eudicotyledons</taxon>
        <taxon>Gunneridae</taxon>
        <taxon>Pentapetalae</taxon>
        <taxon>Saxifragales</taxon>
        <taxon>Altingiaceae</taxon>
        <taxon>Liquidambar</taxon>
    </lineage>
</organism>
<accession>A0AAP0X4Q6</accession>
<dbReference type="InterPro" id="IPR040265">
    <property type="entry name" value="CHUP1/IPGA1-like"/>
</dbReference>
<feature type="coiled-coil region" evidence="2">
    <location>
        <begin position="14"/>
        <end position="172"/>
    </location>
</feature>
<gene>
    <name evidence="4" type="ORF">L1049_008641</name>
</gene>
<feature type="compositionally biased region" description="Basic and acidic residues" evidence="3">
    <location>
        <begin position="189"/>
        <end position="206"/>
    </location>
</feature>
<name>A0AAP0X4Q6_LIQFO</name>
<dbReference type="PANTHER" id="PTHR31342:SF10">
    <property type="entry name" value="CHUP1-LIKE PROTEIN"/>
    <property type="match status" value="1"/>
</dbReference>
<feature type="region of interest" description="Disordered" evidence="3">
    <location>
        <begin position="188"/>
        <end position="207"/>
    </location>
</feature>
<comment type="caution">
    <text evidence="4">The sequence shown here is derived from an EMBL/GenBank/DDBJ whole genome shotgun (WGS) entry which is preliminary data.</text>
</comment>